<evidence type="ECO:0000256" key="4">
    <source>
        <dbReference type="ARBA" id="ARBA00022692"/>
    </source>
</evidence>
<reference evidence="9 10" key="1">
    <citation type="submission" date="2019-01" db="EMBL/GenBank/DDBJ databases">
        <title>Complete genome sequence of Cohnella hallensis HS21 isolated from Korean fir (Abies koreana) rhizospheric soil.</title>
        <authorList>
            <person name="Jiang L."/>
            <person name="Kang S.W."/>
            <person name="Kim S."/>
            <person name="Jung J."/>
            <person name="Kim C.Y."/>
            <person name="Kim D.H."/>
            <person name="Kim S.W."/>
            <person name="Lee J."/>
        </authorList>
    </citation>
    <scope>NUCLEOTIDE SEQUENCE [LARGE SCALE GENOMIC DNA]</scope>
    <source>
        <strain evidence="9 10">HS21</strain>
    </source>
</reference>
<keyword evidence="5 7" id="KW-1133">Transmembrane helix</keyword>
<keyword evidence="4 7" id="KW-0812">Transmembrane</keyword>
<sequence>MRRNTLEQSVIHVIFVLIAAFCLIPFLLLVSASFTDENTIIREGYTFFPSEFSLESYRFIFEKSTDIFNAYGISVFITVVGTVVSLILMTLLAYPLSKKELPARRFFSFFVFFTMLFNGGLVPTYLIYANVFNIDNTLLALIVPGLLVSAFYVILLRTFFSVSVPGAILESAHIDGAGEFRIFMQMVLPLSLPVLATVGLFQVINYWNDWFNGLIYISDNRLYSIQVLLNTILLNVQYLLDNVDYSTRVDGDVIPTQGVRVAIAVIGSLPILIAYPFFQRFFVKGLTVGAIKG</sequence>
<dbReference type="SUPFAM" id="SSF161098">
    <property type="entry name" value="MetI-like"/>
    <property type="match status" value="1"/>
</dbReference>
<feature type="transmembrane region" description="Helical" evidence="7">
    <location>
        <begin position="180"/>
        <end position="203"/>
    </location>
</feature>
<dbReference type="PROSITE" id="PS50928">
    <property type="entry name" value="ABC_TM1"/>
    <property type="match status" value="1"/>
</dbReference>
<evidence type="ECO:0000256" key="2">
    <source>
        <dbReference type="ARBA" id="ARBA00022448"/>
    </source>
</evidence>
<proteinExistence type="inferred from homology"/>
<comment type="subcellular location">
    <subcellularLocation>
        <location evidence="1 7">Cell membrane</location>
        <topology evidence="1 7">Multi-pass membrane protein</topology>
    </subcellularLocation>
</comment>
<feature type="transmembrane region" description="Helical" evidence="7">
    <location>
        <begin position="223"/>
        <end position="240"/>
    </location>
</feature>
<organism evidence="9 10">
    <name type="scientific">Cohnella abietis</name>
    <dbReference type="NCBI Taxonomy" id="2507935"/>
    <lineage>
        <taxon>Bacteria</taxon>
        <taxon>Bacillati</taxon>
        <taxon>Bacillota</taxon>
        <taxon>Bacilli</taxon>
        <taxon>Bacillales</taxon>
        <taxon>Paenibacillaceae</taxon>
        <taxon>Cohnella</taxon>
    </lineage>
</organism>
<evidence type="ECO:0000259" key="8">
    <source>
        <dbReference type="PROSITE" id="PS50928"/>
    </source>
</evidence>
<dbReference type="RefSeq" id="WP_130616087.1">
    <property type="nucleotide sequence ID" value="NZ_AP019400.1"/>
</dbReference>
<dbReference type="GO" id="GO:0055085">
    <property type="term" value="P:transmembrane transport"/>
    <property type="evidence" value="ECO:0007669"/>
    <property type="project" value="InterPro"/>
</dbReference>
<comment type="similarity">
    <text evidence="7">Belongs to the binding-protein-dependent transport system permease family.</text>
</comment>
<evidence type="ECO:0000256" key="7">
    <source>
        <dbReference type="RuleBase" id="RU363032"/>
    </source>
</evidence>
<dbReference type="AlphaFoldDB" id="A0A3T1DEN8"/>
<keyword evidence="2 7" id="KW-0813">Transport</keyword>
<dbReference type="Pfam" id="PF00528">
    <property type="entry name" value="BPD_transp_1"/>
    <property type="match status" value="1"/>
</dbReference>
<evidence type="ECO:0000256" key="5">
    <source>
        <dbReference type="ARBA" id="ARBA00022989"/>
    </source>
</evidence>
<feature type="transmembrane region" description="Helical" evidence="7">
    <location>
        <begin position="71"/>
        <end position="94"/>
    </location>
</feature>
<feature type="transmembrane region" description="Helical" evidence="7">
    <location>
        <begin position="138"/>
        <end position="160"/>
    </location>
</feature>
<dbReference type="OrthoDB" id="9810086at2"/>
<dbReference type="KEGG" id="cohn:KCTCHS21_59890"/>
<dbReference type="PANTHER" id="PTHR43744:SF9">
    <property type="entry name" value="POLYGALACTURONAN_RHAMNOGALACTURONAN TRANSPORT SYSTEM PERMEASE PROTEIN YTCP"/>
    <property type="match status" value="1"/>
</dbReference>
<dbReference type="PANTHER" id="PTHR43744">
    <property type="entry name" value="ABC TRANSPORTER PERMEASE PROTEIN MG189-RELATED-RELATED"/>
    <property type="match status" value="1"/>
</dbReference>
<evidence type="ECO:0000313" key="9">
    <source>
        <dbReference type="EMBL" id="BBI36590.1"/>
    </source>
</evidence>
<dbReference type="Gene3D" id="1.10.3720.10">
    <property type="entry name" value="MetI-like"/>
    <property type="match status" value="1"/>
</dbReference>
<name>A0A3T1DEN8_9BACL</name>
<keyword evidence="10" id="KW-1185">Reference proteome</keyword>
<keyword evidence="3" id="KW-1003">Cell membrane</keyword>
<dbReference type="CDD" id="cd06261">
    <property type="entry name" value="TM_PBP2"/>
    <property type="match status" value="1"/>
</dbReference>
<evidence type="ECO:0000313" key="10">
    <source>
        <dbReference type="Proteomes" id="UP000289856"/>
    </source>
</evidence>
<feature type="transmembrane region" description="Helical" evidence="7">
    <location>
        <begin position="12"/>
        <end position="34"/>
    </location>
</feature>
<evidence type="ECO:0000256" key="1">
    <source>
        <dbReference type="ARBA" id="ARBA00004651"/>
    </source>
</evidence>
<dbReference type="InterPro" id="IPR035906">
    <property type="entry name" value="MetI-like_sf"/>
</dbReference>
<accession>A0A3T1DEN8</accession>
<evidence type="ECO:0000256" key="6">
    <source>
        <dbReference type="ARBA" id="ARBA00023136"/>
    </source>
</evidence>
<dbReference type="Proteomes" id="UP000289856">
    <property type="component" value="Chromosome"/>
</dbReference>
<keyword evidence="6 7" id="KW-0472">Membrane</keyword>
<feature type="transmembrane region" description="Helical" evidence="7">
    <location>
        <begin position="106"/>
        <end position="126"/>
    </location>
</feature>
<dbReference type="InterPro" id="IPR000515">
    <property type="entry name" value="MetI-like"/>
</dbReference>
<protein>
    <submittedName>
        <fullName evidence="9">Sugar ABC transporter permease</fullName>
    </submittedName>
</protein>
<feature type="domain" description="ABC transmembrane type-1" evidence="8">
    <location>
        <begin position="71"/>
        <end position="278"/>
    </location>
</feature>
<feature type="transmembrane region" description="Helical" evidence="7">
    <location>
        <begin position="261"/>
        <end position="278"/>
    </location>
</feature>
<gene>
    <name evidence="9" type="primary">ypcH</name>
    <name evidence="9" type="ORF">KCTCHS21_59890</name>
</gene>
<dbReference type="EMBL" id="AP019400">
    <property type="protein sequence ID" value="BBI36590.1"/>
    <property type="molecule type" value="Genomic_DNA"/>
</dbReference>
<dbReference type="GO" id="GO:0005886">
    <property type="term" value="C:plasma membrane"/>
    <property type="evidence" value="ECO:0007669"/>
    <property type="project" value="UniProtKB-SubCell"/>
</dbReference>
<evidence type="ECO:0000256" key="3">
    <source>
        <dbReference type="ARBA" id="ARBA00022475"/>
    </source>
</evidence>